<comment type="caution">
    <text evidence="1">The sequence shown here is derived from an EMBL/GenBank/DDBJ whole genome shotgun (WGS) entry which is preliminary data.</text>
</comment>
<proteinExistence type="predicted"/>
<protein>
    <submittedName>
        <fullName evidence="1">12244_t:CDS:1</fullName>
    </submittedName>
</protein>
<dbReference type="AlphaFoldDB" id="A0A9N9NCI4"/>
<dbReference type="Proteomes" id="UP000789396">
    <property type="component" value="Unassembled WGS sequence"/>
</dbReference>
<keyword evidence="2" id="KW-1185">Reference proteome</keyword>
<name>A0A9N9NCI4_9GLOM</name>
<sequence>MVVNIFESRLESLKLKYPEVTSYIKRQLESSKMKWARIESFNKKIHDCVKANSSLITLIKEIQDLLDREAEYAHIEEYKCQILTVGVLTISKTFFNKLDIIVNEYLMEPVVVNVRRQMHKYFYYDAYKLDISDWNSIEKVIYSNHSIF</sequence>
<organism evidence="1 2">
    <name type="scientific">Racocetra fulgida</name>
    <dbReference type="NCBI Taxonomy" id="60492"/>
    <lineage>
        <taxon>Eukaryota</taxon>
        <taxon>Fungi</taxon>
        <taxon>Fungi incertae sedis</taxon>
        <taxon>Mucoromycota</taxon>
        <taxon>Glomeromycotina</taxon>
        <taxon>Glomeromycetes</taxon>
        <taxon>Diversisporales</taxon>
        <taxon>Gigasporaceae</taxon>
        <taxon>Racocetra</taxon>
    </lineage>
</organism>
<dbReference type="EMBL" id="CAJVPZ010026163">
    <property type="protein sequence ID" value="CAG8724846.1"/>
    <property type="molecule type" value="Genomic_DNA"/>
</dbReference>
<evidence type="ECO:0000313" key="2">
    <source>
        <dbReference type="Proteomes" id="UP000789396"/>
    </source>
</evidence>
<accession>A0A9N9NCI4</accession>
<reference evidence="1" key="1">
    <citation type="submission" date="2021-06" db="EMBL/GenBank/DDBJ databases">
        <authorList>
            <person name="Kallberg Y."/>
            <person name="Tangrot J."/>
            <person name="Rosling A."/>
        </authorList>
    </citation>
    <scope>NUCLEOTIDE SEQUENCE</scope>
    <source>
        <strain evidence="1">IN212</strain>
    </source>
</reference>
<evidence type="ECO:0000313" key="1">
    <source>
        <dbReference type="EMBL" id="CAG8724846.1"/>
    </source>
</evidence>
<gene>
    <name evidence="1" type="ORF">RFULGI_LOCUS11710</name>
</gene>
<dbReference type="OrthoDB" id="2412233at2759"/>